<dbReference type="OrthoDB" id="4505556at2759"/>
<proteinExistence type="predicted"/>
<organism evidence="1 2">
    <name type="scientific">Aspergillus homomorphus (strain CBS 101889)</name>
    <dbReference type="NCBI Taxonomy" id="1450537"/>
    <lineage>
        <taxon>Eukaryota</taxon>
        <taxon>Fungi</taxon>
        <taxon>Dikarya</taxon>
        <taxon>Ascomycota</taxon>
        <taxon>Pezizomycotina</taxon>
        <taxon>Eurotiomycetes</taxon>
        <taxon>Eurotiomycetidae</taxon>
        <taxon>Eurotiales</taxon>
        <taxon>Aspergillaceae</taxon>
        <taxon>Aspergillus</taxon>
        <taxon>Aspergillus subgen. Circumdati</taxon>
    </lineage>
</organism>
<dbReference type="EMBL" id="KZ824276">
    <property type="protein sequence ID" value="RAL14124.1"/>
    <property type="molecule type" value="Genomic_DNA"/>
</dbReference>
<name>A0A395I7C1_ASPHC</name>
<dbReference type="RefSeq" id="XP_025553278.1">
    <property type="nucleotide sequence ID" value="XM_025696848.1"/>
</dbReference>
<dbReference type="SUPFAM" id="SSF52047">
    <property type="entry name" value="RNI-like"/>
    <property type="match status" value="1"/>
</dbReference>
<protein>
    <submittedName>
        <fullName evidence="1">Uncharacterized protein</fullName>
    </submittedName>
</protein>
<dbReference type="GeneID" id="37201137"/>
<sequence>MDLPAEINIMVRVYRHVEPLLGAKALQIIRHLISYDEFPYHNTGNQLTRSAYSYLARLRLVNKAFSLLVSPFLFRTFVVCLTSKLDDLRKFQGFFKTACARYIRHLIFQISGTFQWDILNDGTKLGKIISSAMTPLQDIKSMDWALPYHYLDDQSSPSELNHVIYGVLNAAPLRKLGSLRVDFPEYWEFDGHVPRAGVETDQVIQVLHRIRYLELRQMRAEIDLPPLWSPAADSAAWIFGCLRDSLYSSTLTAAKDEVVLGRNTNAPTSHLETLILVALAIPSSTLVSLPAPALQSLKRFEICHVHLTSGCWEDILQWLSCLPNLIFFRLVRCVYLGADLDIEHDYFTLPPERVPWQKFHEGEWEQRDRTRGVPMEIVPPYLVLLDRVDANRTAAGMGPLLKEEIYESQKKTWKM</sequence>
<evidence type="ECO:0000313" key="1">
    <source>
        <dbReference type="EMBL" id="RAL14124.1"/>
    </source>
</evidence>
<dbReference type="Proteomes" id="UP000248961">
    <property type="component" value="Unassembled WGS sequence"/>
</dbReference>
<dbReference type="AlphaFoldDB" id="A0A395I7C1"/>
<evidence type="ECO:0000313" key="2">
    <source>
        <dbReference type="Proteomes" id="UP000248961"/>
    </source>
</evidence>
<reference evidence="1 2" key="1">
    <citation type="submission" date="2018-02" db="EMBL/GenBank/DDBJ databases">
        <title>The genomes of Aspergillus section Nigri reveals drivers in fungal speciation.</title>
        <authorList>
            <consortium name="DOE Joint Genome Institute"/>
            <person name="Vesth T.C."/>
            <person name="Nybo J."/>
            <person name="Theobald S."/>
            <person name="Brandl J."/>
            <person name="Frisvad J.C."/>
            <person name="Nielsen K.F."/>
            <person name="Lyhne E.K."/>
            <person name="Kogle M.E."/>
            <person name="Kuo A."/>
            <person name="Riley R."/>
            <person name="Clum A."/>
            <person name="Nolan M."/>
            <person name="Lipzen A."/>
            <person name="Salamov A."/>
            <person name="Henrissat B."/>
            <person name="Wiebenga A."/>
            <person name="De vries R.P."/>
            <person name="Grigoriev I.V."/>
            <person name="Mortensen U.H."/>
            <person name="Andersen M.R."/>
            <person name="Baker S.E."/>
        </authorList>
    </citation>
    <scope>NUCLEOTIDE SEQUENCE [LARGE SCALE GENOMIC DNA]</scope>
    <source>
        <strain evidence="1 2">CBS 101889</strain>
    </source>
</reference>
<gene>
    <name evidence="1" type="ORF">BO97DRAFT_423041</name>
</gene>
<accession>A0A395I7C1</accession>
<keyword evidence="2" id="KW-1185">Reference proteome</keyword>
<dbReference type="VEuPathDB" id="FungiDB:BO97DRAFT_423041"/>